<gene>
    <name evidence="2" type="ORF">NDU88_007761</name>
</gene>
<dbReference type="Proteomes" id="UP001066276">
    <property type="component" value="Chromosome 7"/>
</dbReference>
<comment type="caution">
    <text evidence="2">The sequence shown here is derived from an EMBL/GenBank/DDBJ whole genome shotgun (WGS) entry which is preliminary data.</text>
</comment>
<evidence type="ECO:0000313" key="2">
    <source>
        <dbReference type="EMBL" id="KAJ1129390.1"/>
    </source>
</evidence>
<evidence type="ECO:0000256" key="1">
    <source>
        <dbReference type="SAM" id="MobiDB-lite"/>
    </source>
</evidence>
<keyword evidence="3" id="KW-1185">Reference proteome</keyword>
<dbReference type="EMBL" id="JANPWB010000011">
    <property type="protein sequence ID" value="KAJ1129390.1"/>
    <property type="molecule type" value="Genomic_DNA"/>
</dbReference>
<proteinExistence type="predicted"/>
<feature type="compositionally biased region" description="Acidic residues" evidence="1">
    <location>
        <begin position="79"/>
        <end position="88"/>
    </location>
</feature>
<evidence type="ECO:0000313" key="3">
    <source>
        <dbReference type="Proteomes" id="UP001066276"/>
    </source>
</evidence>
<organism evidence="2 3">
    <name type="scientific">Pleurodeles waltl</name>
    <name type="common">Iberian ribbed newt</name>
    <dbReference type="NCBI Taxonomy" id="8319"/>
    <lineage>
        <taxon>Eukaryota</taxon>
        <taxon>Metazoa</taxon>
        <taxon>Chordata</taxon>
        <taxon>Craniata</taxon>
        <taxon>Vertebrata</taxon>
        <taxon>Euteleostomi</taxon>
        <taxon>Amphibia</taxon>
        <taxon>Batrachia</taxon>
        <taxon>Caudata</taxon>
        <taxon>Salamandroidea</taxon>
        <taxon>Salamandridae</taxon>
        <taxon>Pleurodelinae</taxon>
        <taxon>Pleurodeles</taxon>
    </lineage>
</organism>
<sequence>MASSRWSGRRPVAADVPKGWCGSKGVSPTDAAALGEQRPGPSGIRGAGESGVMPVGCEVCGGCGWDRVHSGGEHRVEDSDASLEESEMVESRSESDWWERERGTGLLILSFSHFRRRRG</sequence>
<feature type="region of interest" description="Disordered" evidence="1">
    <location>
        <begin position="1"/>
        <end position="51"/>
    </location>
</feature>
<accession>A0AAV7PMT8</accession>
<dbReference type="AlphaFoldDB" id="A0AAV7PMT8"/>
<name>A0AAV7PMT8_PLEWA</name>
<feature type="region of interest" description="Disordered" evidence="1">
    <location>
        <begin position="70"/>
        <end position="94"/>
    </location>
</feature>
<protein>
    <submittedName>
        <fullName evidence="2">Uncharacterized protein</fullName>
    </submittedName>
</protein>
<reference evidence="2" key="1">
    <citation type="journal article" date="2022" name="bioRxiv">
        <title>Sequencing and chromosome-scale assembly of the giantPleurodeles waltlgenome.</title>
        <authorList>
            <person name="Brown T."/>
            <person name="Elewa A."/>
            <person name="Iarovenko S."/>
            <person name="Subramanian E."/>
            <person name="Araus A.J."/>
            <person name="Petzold A."/>
            <person name="Susuki M."/>
            <person name="Suzuki K.-i.T."/>
            <person name="Hayashi T."/>
            <person name="Toyoda A."/>
            <person name="Oliveira C."/>
            <person name="Osipova E."/>
            <person name="Leigh N.D."/>
            <person name="Simon A."/>
            <person name="Yun M.H."/>
        </authorList>
    </citation>
    <scope>NUCLEOTIDE SEQUENCE</scope>
    <source>
        <strain evidence="2">20211129_DDA</strain>
        <tissue evidence="2">Liver</tissue>
    </source>
</reference>